<evidence type="ECO:0000256" key="1">
    <source>
        <dbReference type="ARBA" id="ARBA00023015"/>
    </source>
</evidence>
<organism evidence="6 7">
    <name type="scientific">Streptococcus sanguinis</name>
    <dbReference type="NCBI Taxonomy" id="1305"/>
    <lineage>
        <taxon>Bacteria</taxon>
        <taxon>Bacillati</taxon>
        <taxon>Bacillota</taxon>
        <taxon>Bacilli</taxon>
        <taxon>Lactobacillales</taxon>
        <taxon>Streptococcaceae</taxon>
        <taxon>Streptococcus</taxon>
    </lineage>
</organism>
<evidence type="ECO:0000313" key="7">
    <source>
        <dbReference type="Proteomes" id="UP000277597"/>
    </source>
</evidence>
<gene>
    <name evidence="6" type="ORF">EII39_06030</name>
</gene>
<keyword evidence="3" id="KW-0804">Transcription</keyword>
<dbReference type="Pfam" id="PF00440">
    <property type="entry name" value="TetR_N"/>
    <property type="match status" value="1"/>
</dbReference>
<dbReference type="PANTHER" id="PTHR47506">
    <property type="entry name" value="TRANSCRIPTIONAL REGULATORY PROTEIN"/>
    <property type="match status" value="1"/>
</dbReference>
<proteinExistence type="predicted"/>
<dbReference type="InterPro" id="IPR009057">
    <property type="entry name" value="Homeodomain-like_sf"/>
</dbReference>
<evidence type="ECO:0000259" key="5">
    <source>
        <dbReference type="PROSITE" id="PS50977"/>
    </source>
</evidence>
<evidence type="ECO:0000256" key="3">
    <source>
        <dbReference type="ARBA" id="ARBA00023163"/>
    </source>
</evidence>
<keyword evidence="2 4" id="KW-0238">DNA-binding</keyword>
<keyword evidence="1" id="KW-0805">Transcription regulation</keyword>
<dbReference type="PROSITE" id="PS50977">
    <property type="entry name" value="HTH_TETR_2"/>
    <property type="match status" value="1"/>
</dbReference>
<dbReference type="GO" id="GO:0003677">
    <property type="term" value="F:DNA binding"/>
    <property type="evidence" value="ECO:0007669"/>
    <property type="project" value="UniProtKB-UniRule"/>
</dbReference>
<dbReference type="InterPro" id="IPR023772">
    <property type="entry name" value="DNA-bd_HTH_TetR-type_CS"/>
</dbReference>
<accession>A0A3P1S504</accession>
<evidence type="ECO:0000256" key="2">
    <source>
        <dbReference type="ARBA" id="ARBA00023125"/>
    </source>
</evidence>
<dbReference type="InterPro" id="IPR001647">
    <property type="entry name" value="HTH_TetR"/>
</dbReference>
<dbReference type="Proteomes" id="UP000277597">
    <property type="component" value="Unassembled WGS sequence"/>
</dbReference>
<reference evidence="6 7" key="1">
    <citation type="submission" date="2018-11" db="EMBL/GenBank/DDBJ databases">
        <title>Genomes From Bacteria Associated with the Canine Oral Cavity: a Test Case for Automated Genome-Based Taxonomic Assignment.</title>
        <authorList>
            <person name="Coil D.A."/>
            <person name="Jospin G."/>
            <person name="Darling A.E."/>
            <person name="Wallis C."/>
            <person name="Davis I.J."/>
            <person name="Harris S."/>
            <person name="Eisen J.A."/>
            <person name="Holcombe L.J."/>
            <person name="O'Flynn C."/>
        </authorList>
    </citation>
    <scope>NUCLEOTIDE SEQUENCE [LARGE SCALE GENOMIC DNA]</scope>
    <source>
        <strain evidence="6 7">OH953</strain>
    </source>
</reference>
<dbReference type="AlphaFoldDB" id="A0A3P1S504"/>
<dbReference type="RefSeq" id="WP_004191817.1">
    <property type="nucleotide sequence ID" value="NZ_CP071425.1"/>
</dbReference>
<dbReference type="Gene3D" id="1.10.357.10">
    <property type="entry name" value="Tetracycline Repressor, domain 2"/>
    <property type="match status" value="1"/>
</dbReference>
<evidence type="ECO:0000256" key="4">
    <source>
        <dbReference type="PROSITE-ProRule" id="PRU00335"/>
    </source>
</evidence>
<dbReference type="PANTHER" id="PTHR47506:SF3">
    <property type="entry name" value="HTH-TYPE TRANSCRIPTIONAL REGULATOR LMRA"/>
    <property type="match status" value="1"/>
</dbReference>
<comment type="caution">
    <text evidence="6">The sequence shown here is derived from an EMBL/GenBank/DDBJ whole genome shotgun (WGS) entry which is preliminary data.</text>
</comment>
<name>A0A3P1S504_STRSA</name>
<feature type="DNA-binding region" description="H-T-H motif" evidence="4">
    <location>
        <begin position="34"/>
        <end position="53"/>
    </location>
</feature>
<protein>
    <submittedName>
        <fullName evidence="6">TetR/AcrR family transcriptional regulator</fullName>
    </submittedName>
</protein>
<dbReference type="EMBL" id="RQZI01000005">
    <property type="protein sequence ID" value="RRC92293.1"/>
    <property type="molecule type" value="Genomic_DNA"/>
</dbReference>
<sequence length="192" mass="22402">MPKGFTIEEKRILIEKFKNACSQSWMNFGYKKTSVDILCQEVGIAKGSFYTFFKNKEELFFQVYRDAQDRIFSIFEAILKDNPSKEGLSKALKAVFKEYEKSTFVFDTKNPDYLNFNNKLSLEQRQEIDAQTARLNEEIFSQSFLSLKIDKDLAISVLFATMSTITHKDQLPVDIEQVFDFMIENLVEAIFE</sequence>
<evidence type="ECO:0000313" key="6">
    <source>
        <dbReference type="EMBL" id="RRC92293.1"/>
    </source>
</evidence>
<dbReference type="PROSITE" id="PS01081">
    <property type="entry name" value="HTH_TETR_1"/>
    <property type="match status" value="1"/>
</dbReference>
<feature type="domain" description="HTH tetR-type" evidence="5">
    <location>
        <begin position="11"/>
        <end position="71"/>
    </location>
</feature>
<dbReference type="SUPFAM" id="SSF46689">
    <property type="entry name" value="Homeodomain-like"/>
    <property type="match status" value="1"/>
</dbReference>